<feature type="compositionally biased region" description="Basic and acidic residues" evidence="10">
    <location>
        <begin position="2222"/>
        <end position="2235"/>
    </location>
</feature>
<feature type="topological domain" description="Cytoplasmic" evidence="8">
    <location>
        <begin position="1"/>
        <end position="7932"/>
    </location>
</feature>
<feature type="region of interest" description="Disordered" evidence="10">
    <location>
        <begin position="3482"/>
        <end position="3527"/>
    </location>
</feature>
<feature type="region of interest" description="Disordered" evidence="10">
    <location>
        <begin position="5361"/>
        <end position="5391"/>
    </location>
</feature>
<feature type="compositionally biased region" description="Basic and acidic residues" evidence="10">
    <location>
        <begin position="4621"/>
        <end position="4641"/>
    </location>
</feature>
<feature type="compositionally biased region" description="Basic and acidic residues" evidence="10">
    <location>
        <begin position="2242"/>
        <end position="2283"/>
    </location>
</feature>
<evidence type="ECO:0000256" key="5">
    <source>
        <dbReference type="ARBA" id="ARBA00022989"/>
    </source>
</evidence>
<feature type="compositionally biased region" description="Basic and acidic residues" evidence="10">
    <location>
        <begin position="514"/>
        <end position="529"/>
    </location>
</feature>
<dbReference type="InterPro" id="IPR052403">
    <property type="entry name" value="LINC-complex_assoc"/>
</dbReference>
<feature type="compositionally biased region" description="Polar residues" evidence="10">
    <location>
        <begin position="5079"/>
        <end position="5099"/>
    </location>
</feature>
<feature type="region of interest" description="Disordered" evidence="10">
    <location>
        <begin position="2661"/>
        <end position="2840"/>
    </location>
</feature>
<feature type="compositionally biased region" description="Basic and acidic residues" evidence="10">
    <location>
        <begin position="580"/>
        <end position="595"/>
    </location>
</feature>
<evidence type="ECO:0000256" key="2">
    <source>
        <dbReference type="ARBA" id="ARBA00008619"/>
    </source>
</evidence>
<feature type="compositionally biased region" description="Low complexity" evidence="10">
    <location>
        <begin position="4663"/>
        <end position="4678"/>
    </location>
</feature>
<dbReference type="GO" id="GO:0034993">
    <property type="term" value="C:meiotic nuclear membrane microtubule tethering complex"/>
    <property type="evidence" value="ECO:0007669"/>
    <property type="project" value="TreeGrafter"/>
</dbReference>
<dbReference type="CDD" id="cd00176">
    <property type="entry name" value="SPEC"/>
    <property type="match status" value="2"/>
</dbReference>
<reference evidence="12" key="1">
    <citation type="submission" date="2020-02" db="EMBL/GenBank/DDBJ databases">
        <title>Relaxed selection underlies rapid genomic changes in the transitions from sociality to social parasitism in ants.</title>
        <authorList>
            <person name="Bi X."/>
        </authorList>
    </citation>
    <scope>NUCLEOTIDE SEQUENCE</scope>
    <source>
        <strain evidence="12">BGI-DK2014c</strain>
        <tissue evidence="12">Whole body</tissue>
    </source>
</reference>
<feature type="compositionally biased region" description="Basic and acidic residues" evidence="10">
    <location>
        <begin position="475"/>
        <end position="490"/>
    </location>
</feature>
<sequence>MTAQVLRPAVMQAQKFIVEHPLSLDETQISKMQIHKNDANINKSKSQLQTETHVPTTDDRSIIDAEECQQAVPEVELSVPRRGRSLTRKTNSSKVKNPKIIADQEGEIDRCDNLGPGANSREETQTEPAKNSLAPCEERRGRSPSPMWVPGSTSYADILRGCIQTTQIITPAQPLRQKIISLSEESRRGQMEVPRVEEVTEQDIANAKKSQQVTEVQQIIPTQEIQTGNMQIAETYSQPETEKTEDQNYTEPESTNWTDESLQDYNVLQHVKSYENVPRQQQPTEIYDYMIPETMPELVGFIGSHLGTYPVSSYVYAPSGHHQQVQQLDQINLNPYNNSSLAYAPEHYVAPTAYLSASDIYQQTPMQQPVDDMRHTTAIVMEKPVEVPIVRQSEVPKDVSATELIDKPEHQKSVNISNVETSTTNKTEERNTSPLNNMEIKGQTFSYAQILSHGLSPRVTSTRIVSESAAANYQSKERSDSPKESSELPSRELSPLQEPKFKQESPSFVVTSDEQSKQSKDNDWDTMKKREVRKRHQHSNDKIKQTDEKKSRKPIDKSKEKQKNEKLTPPKQLETQNESFLDKISDSPMQKEEKPVQQPAIVLDTNPSQEKKRRQKKKKIDKSVGDEIDKALKEIEDMDKQKIRSQKDKLKEQNKEIKSRDSVNEMIEKHNDETDKKQSKFGEKSRKSKRSKEATRTKKTISVEHVMLPSKIKASDKNILKDDVEDKKDTKDAKVSDSKNEEQIQKDITKEMSKELQLDNNSHINSNKLDVTKCKSKIDKDTKIEEQKGEASENKMHQSDVLSNNKKDKIKNIVDENNITKDVKLLVTQKTELEGTNGKTNTSTKIENTKKYKDASKKEKNKTKSKEVKLEAEDSNINQEKLEINTKEIIEDKSLKSIKPLTDIEIKDSESKTLNVTKIASDVNESKKSKTNPRKKDKASKNKIKSEAIIDPSSMISTSKVLDEIKINVNGTEKHDVPKSEQMLDEGKIVEAAVVQETSKEILLPEAIQQTAQEIVQIDKNDKTDDSVGVKETEHQTNAKLEVESFTTENLEIDTMDEKEAINNNTKVIEKTKKSEVEKCQIKTMKQKKSEKTKSNVQDKRKENRIEMPQHVENKTDEKKDELNIEFLIAPSNETIIQEQFSEKMNLAEQHVSVLNNSLVQSKTDAENNHGVKIDKEEDIVLGQVNKSTEKPTTVPETDLAKPTTVTKNVEIISTTETLPKESEVSSEISNTVSDMEEKYRNIKNGILDHHKETIIKNEDVNTDINDKNSLLTEDIKKSKDVAPKEKMSKRTKKKERLSPKHTAEQTKQSFYDKFQEEIVFKDDSTKKEETPKFTNLSLAKIDNVDNEKAQESSKKNETETEFDSKDSSNSVDKAQVYKEHTDETHNNLESEQSSSTGKALIIEKMITTVTTTTSVPGSVKVKPPDVKSVKSVEIIENIPLPKIVGSKVTELITLRPETVEASLTTTYARVSNDSLVSVQSDQAAISQKVGLTSAISTENNVISDEMTLFGSVQDRKRVCSSTSESRDMSKKSPPMTSPEEEKGEVIIQLNDTERLGNQLKVEIPEEKRENDNKKENTVITTTSGNIAVDTILQNDNIIEGQNIDNSVKNNNIVLSDETSQADSNILIENDKCTNENEVNAANTIANNIQEKIDRKTEFAMECESKHTVRKINSKEIPESSKIKKEIVPEHLLDLIKPYAMDRHAYNHAESNFHRYFKVVKTVKKVQPTVTVHTRPESIERIVQDSVMKPIDAKSSNQEMNESDYRRHAFIVEAPKYPIASFYEFESQWIKMKFVPEKSVSISSDDSEVSVKTAIEREKQIVDENKAVNVVSDFTKDTIAIVEKVEAIETNDSEDKKSKDSQQYVHLVSDDSWMSILDEPIMIEDDFDDTINSEENTINETVDTKLIGVENQDRTNEVQIQEKQLSENISELVEIPSCIESIEEIREPTITLVSTSANNMLFNNNVKDLISNINDSIPQSVTESNVSVEPSTEKISNNQLTNAEIIIDTNIQENKTDTKNNIETDQEIKEKPAKVSSVHLESDDAWMALLEEEIIIDDNFDELETIKDSQIKQREEDIKIKEAKTKQQIEEKEIKKKKLIIEKQEDTVEQKEPIIEEQQEKIEKETIIEKPEEIKEKNVIEKYKEDIEIKEQKTEILNGTSLTEIAVKDEYHTSIKDIKHETVMNEKQSDKTNNQSRKKKELKHAKVTKTKDQAKTKTANKQNDDIKTDVTKDDLSLQSNLEENKLENKSDYKTKEEKSSIVDKQQVELHKDKEEGEKREERKLKSKKSKKQNQKPEVILKEKSALVKCEGNLNKDDSITFSKATESDVFETSSIVENQQESKDDMPKYDSRLNPNAKSWAAIVGKKGTTETTVASNDDFLKTQTSAITQGTNDNVTNVVKQPQAPTECDSCEISKEETLTTHLPSLEKQISKNDIEELKVTMVDEIKPIEEKSTELLKQLKESNKSYAQVTASSRKTSPQISQQETYSVKTIPLKTDHLAINVKTPISNEMHEDFITEKLQSPLEQDNKQDEMVVQSSDYQTVITNLSSQEESIPWVEEVEKETMAISTISVDSINTKDNETYVKSENTWAAIVGKKSIESPEVNDIINLEQSLPKPEQNIEPPLQVQIYVEEAPKQEPIENLVQVDEQGFIEFVNRKELRSRRSRSRSRNARQDKRYANKEIKTLDIKSENNEDNKAKEEMENKIEQSVQKTENEHRTIDENDELTKIMEEENAKSSKSRDKEKQKNDSNENKMQFAENKSHVENKIIQGIKSEPSATLKGKKTKSKNKTGKDYMKQQSEVNEHKELQRIEKPREDKSANENKTEHNKNQSENIEDRSIKEIELIKDTEHEQENKCKDITTLPIIDQNNTTKSKKKKNKKGKFIIEQLSESTFDIDKKTVIGEDLEKKTELPIESKLDEVKLEAVTIDMTCNILTYPENEEIPAEKIKRQENIKQVMIPTEKETTEKESIEQKMIDDESKNAEICTESHLEKIEKNITEEKEIPKFTKAERRKQKKKIKLAQSKFTDSSEDINTIENIKIKEIALSKDKIDDESIIEIQSVQREEIEKPLEKFETINETSLPHITSLKDKQKAKSKSKSKKEKQQNDKTKSQDFTTTFTTEPKEIETLSIIENTEVNLSKETEVCDITQTKEENIKDQILNDELAEILQSPKNLTNKDHFSIATETIKQEDIKELKENVLEAEEVPTDILKEKTEIDLPQTEESNNICLSKSDNILKLHDITINNDSTKIESVLISDKTNDEIETETPVNHVCMQKELPCDSVNTAIKHSLPSDKLSSTVQQSFEDEDKLKCIASTEQENSDILVEPSKSKVQFYIADEILVLNPDRRKHVPSTSFLQEQSTTDSCTTNSWFLSIDDGFWPDKRLYHEAERDHFENLALHTKKNLSHDSKRDSDNRPQDHDDDNSGGGSGGRSWDSCGNSCSLLGTPQTERMIADLPGGICSWSDYSTYLSSESERTMDHNLPLGTIEDPTLQSSLSLDNSLPNEVQSSSSRILSSSPPSQDPQIESCMESLANVEITPWEYPVSSSNSFRSSNDPSTCTKSSTFTHLPQSKLHLGKETREESVQRCSPNREVEREMAKGEAERIRRIQEVEEGLASLQARLSNLEGTMSYLPRDSIESMLSSLMTILMELRTYDEDAMQLQKRLQEIPADIESQKLSIALTGIHTRVTSLLDQAEQGRTALEQARESREKRGQEIHTYKLFLEETDTWLRNVVSKLHEQHSLNTSKALQEELMSRARQVSELESLPEVSALAIALKEALLDVIDRLQRKQQEICDEEAQADDESTERDNATLDEAPSIHSSIEGGPPSLADVSLQTGQSLLIDDVVERKAQLTKQTSTTQMPPSTTCHSLTTQTSQDLLPCESAQTQEAIKVLKTTTGDHDVIEIATKYVPSSSSQEIARREQSSILSSEDIVVDMKYRDAKKTDSATSELNIVHAAPQSFETILVEPDDITTEVVVDADGTKRIIVRKLRRTTVTSRQTTQQRVSTMSTAVGDTPTMMQAFSEAAMKDQQVTMTRTRPDGTIETTTRQIYGGKVTTSAPVEGINVEEYESEPRYTRMVTQGQIGDISCQPVEEEILMEGGEYQTRTSSVHAVVQQVTRRVIKRTRKIIRKVTIVDGKEITTEEIIEEPEEVEIDEQDIPHISINVVKSEDQKTFPVEKAIEQREAATSEMSMGSCISETPMQGPFFGPFAKDITSICRDKAEEITKTSVTIAEEDDILKTKTLDTENRRKETTLLEEPTIKIVDSTMDTVDSKIKLTDSIQTAVLSSLKEHVTQEENLVIQADEGISVQSDENVTQTEIESQMKDNQEYKHFPTEVNGTSTLAIDNQALIDAERSAVLQTPVEDVATVQSESVKSPLKPAVTDDEPVVTKATCKSDDAPVKSETLNIKLENGTVEVETHHGDSSTVEADKNIDVSNVVLEKEYDEKEESKRKVSLESPKEVTTLTSLQKLELGNGSIALTSKLDISEPDKNAEKTTSKLKGAEISSKKRQISPELFISEEKDNSRDEALKPEYKPMFHKVEISLSVRKEDEEVEPLVSIKTQAERPEIAPYSIVKEDVDINLPADKETIEVIHDKIVQTTAFLTAEKETETLQLSTAEKEVDVYIESPEKSRSDTTSHKSRKKKWHKDKSESLEKPAETDSSTSTATSIAESMEINIPSSDSSKHASEQPQPDVTDIIKSESSLSLDGSIVAENDGYQPDDKTMDELSIAVENEDGIKKKRKKKKKQKVRSLRDEDVTYMPKTSSDDAAFTDNSLPLEISEVKVIKDKTKEDITIEEDGRIIEEEKLKEDITKPEDEAKEIKVETIQQESKRETTLDDANTQTAIETCDVSTSLTPKEEESLSTFMQTSPEPVPITLEEEIQTAKTEETHMETQTFLEPELDFSAQTIAEETPEVEDSGVQTMTPTATPMEEFAIQTSPIEDIIPASVETEDSQAQTTKIDVHSTEIQTSPVESSSMIATETQTAINTVTEVEQQTTPPLVTEKIIVQDISIQTLSEVPESFERDVQTSAPISPEQLDVSHTDTQTIAEPEVPAETTETQTTPEESPRKMELQESEMQTKSPEQTKETMMQTSPIVSPEPIQVCEESAQTSIEDMKQTAEEESQTSEIRPKKTETSDSSVQIKAEELIPQIEESVQNIPKEEKQPTEIISVSQQTTYVPTHTVEVSTEDFKIVETKDLSKVPVPITLEEMKKKEKIDLEKTPAAPDVQVPEIVKSVEEVKEVEIVNKLIPEIPTTVLENIVQMNAPVEKETKHEFSEVMVEHPKPMETITKTKESTPSSMSEKDNTSDTSFEIHVHATIELSASDTLDSVASVSKEATDTSQDTTIAEDLNNDIIAEHDNKVSKRQKRKRKHKTREITVPSKDKSELESAFRQSMESQDTVAELSYCDVVKQHASRQSPMENDDILEEAASKYPSQITSQIEPDVKLEDTALKTIIEKMNRREEGIQEIPLDISTTSEVVPASMSDPSVDSNYIPETIVPQVATVRKTFALSRPMVEPLLMSLDQKPFISTQLSPEPMDTTEEPLTPIEIEEKSILNKENIKPLRTEIKTYAEVISETPAEIYEKKEPQLWKEPVIQVSSPQALSAAFLLKESLGYSAKPQHQGTQTIQAAKIITDRVKNLQNTNESSHLGNILHIAHLEEVTTERLAEERSSDVRRELAQLQNAVQENDVIVVEETLFTVVETISTWLETIEYRIFLNRECPTGPSDEGARTFIELKDEVNNVEESVRELDNIWKQLEANYPKEEREKLRECVDALEHQVKIIEHVTNDEERHANRQLARWDEFLNSINNVYRLVEEQRKQLDYIIESEYSTQWKLQELDKLDNTNRCHMWKTSSLLDAARELLRDHPGKIIPEEIYAAHEITKIIEHGTCIERERLLQLLALAEEYEQTLQEFAQIIEIAENLLDSPISAMSLEHLQEEMQKHRKFFVNLNHCRAILESLEGNLDPETRAKHSGLHEELHSKATALLDQAASRAQQMALAASRWMLLEQGVKEERGWLQVAHQRVPDLQTVTSTDYDQYISLYQSLSLDVATHHARLIHLLGVARSIRDLIDIEDPEDRYGEALDVIVKLQDNIESSLKRLLAFRESWNNQEILTNRVEHWITMAEKELATLHDPSGSSMRQFWELKAQYEVHNNTRNEADNYFEQALRIIPLSDEMLQRQFHYELQGRWNEISDKINEIQKDVTRSISSDEISSNEKLKLLEKELNELRMTINSFHGVLKTEEELDLYVERLTILFERISLIQNEIGRLGLLPAAESERVGILLSSARCVEGQISEELDSAQLLKEKIQTLQHGLSRFRKAHKRLSMILDQCEGSERQESDLVAAAVDRCQSVANELAVLWQDLMALRQMLHNLPTGMKVTVSPVGIERDLSNIQDVHTELESRCAHLLSLLTNRLELWRRFERQLEMVQQSVQEADYMMELLTVQDSVDYDRLLKATERLEGLNGDLGAREVLIGELRAAAEPLRESCAAEVRERVDAAVNEAVQAWEDTRAELDALCTRYQHACRLWQQYRDSSAAVKAWVDTQMNSVVNLPPEEAVKQVKVCEETLAEHKERLAELRGLVAQIASDVGLDAGGPLHCEVEALGQRLEDVRETLSTLADTVDARVLNQELARGDLCQTKNFLDSVQQSLTAVGQGESNEQLTVLRNRLLALTRTEPQLQSIKDRALDVSVQEPSVVEVVQLWQRVFQETFQQYHRLSTRLIRSQDVIAALKLWEEYLTHVQDFLSSGMPGDYNSLSEHRNLCEVHRKLLPEQQNLILTVRQEEDRDRSVTEQFNALTNLHNETLARILERHTTVRDRISAWDRYKLDQRKLLTWLKEVERERQRMNLQFIHLRRLEKILQRIQALLDKMPVGETQIESLQEQQEYLLTNCDEALAVSIRMEHAANVQRIANLRAGLETWRDFVQRVQKLHEEHVKQSEMIVTIFQEIGQTLSAGFHAGPTSLSRTKEQLDSLEHLRTRLANAQRNLESLGVITEQLRECLSPSDMKILNQQDALLTQQHGDLEYQLALLSYRLGERCALHGRWENRLNKLLSWMEDTVTRTQNHDTMALDEPEEALKRLECELQTEMSLKQRELEWLQNTGQELIEVAEKTEKAKLQQSLDEVNEKWNRLMAGGKARANKLIDLIQTMNSLLKRIADLRTWLTGIESQLSEAIIIEKLTQRNIDKKLEDHDHLKITIEAESGNIGEVLNLCEILLNDCDTWKASFNMDAIKNGMESLEKRWKVVCIKSTERKRKIMMIWKLLQELEKTRCEHEPWLVKTEKSLLELENDLTEISKEESRKITEKAKSIAKDIEAHQKALKILEQIFGRLAKSGLDTDNFRSLTAETRKIIDRWLVLETRINAIISSIQREQKTYREFVSTHGTAVMGLTQVDVRLTQMQHLATPEQRASLRRRHQQLSEIEEELDTQNVTLRKADELALRVMQESNPDDVAAIQELVDEYQLLWRDIKSRVIALKAELETQERSEVDEAVQVETLKFERDTAVQVDTLPRLIRMTSCDAYLMELETALNECNNALNALEATVTPDPVSGPGLNAAAKTIAKLIGSCQSSIELVRHLHNLLMEDDKLSLGTAKSSEVTTLIARYETLIALARAREQQIRELRSPVTDAYAFPCDHDSGRLTCPLCSRRNWAQLDNDLWRLDKWLEYAEGTQSEQHSPPNDIEQLEDVIQDHREFLLDLDSHKSIVTSLNIVDTHLVDHTEDTERAKELRDRLAVANSRWEKISTTAVEWQDQLQHALMTNRQFYRIIAELLSWVERTEVSIRASEPIDLTESSNILEAKYNKFRELRSDLERCEPRVISLQDATNYLLDEQTETRTRLQELRLRLQSLRRLTGIYALKLGAALGLDPRDIGLAATSTSLASLSHDLLDEAASGTAQPHATGTDGDERDQTVLARGYRFLGRVLRVSLPIQALMLLLLGVASLVPSAEEDYSCMLSNNLARSFTPIAFYPNGPPPV</sequence>
<dbReference type="FunFam" id="1.20.58.60:FF:000171">
    <property type="entry name" value="Uncharacterized protein, isoform B"/>
    <property type="match status" value="1"/>
</dbReference>
<feature type="compositionally biased region" description="Basic residues" evidence="10">
    <location>
        <begin position="4642"/>
        <end position="4651"/>
    </location>
</feature>
<comment type="caution">
    <text evidence="12">The sequence shown here is derived from an EMBL/GenBank/DDBJ whole genome shotgun (WGS) entry which is preliminary data.</text>
</comment>
<evidence type="ECO:0000256" key="10">
    <source>
        <dbReference type="SAM" id="MobiDB-lite"/>
    </source>
</evidence>
<feature type="compositionally biased region" description="Basic and acidic residues" evidence="10">
    <location>
        <begin position="713"/>
        <end position="750"/>
    </location>
</feature>
<feature type="compositionally biased region" description="Basic residues" evidence="10">
    <location>
        <begin position="4742"/>
        <end position="4754"/>
    </location>
</feature>
<feature type="non-terminal residue" evidence="12">
    <location>
        <position position="7983"/>
    </location>
</feature>
<feature type="non-terminal residue" evidence="12">
    <location>
        <position position="1"/>
    </location>
</feature>
<keyword evidence="6 8" id="KW-0472">Membrane</keyword>
<feature type="coiled-coil region" evidence="9">
    <location>
        <begin position="5738"/>
        <end position="5765"/>
    </location>
</feature>
<feature type="region of interest" description="Disordered" evidence="10">
    <location>
        <begin position="4857"/>
        <end position="4878"/>
    </location>
</feature>
<organism evidence="12 13">
    <name type="scientific">Pseudoatta argentina</name>
    <dbReference type="NCBI Taxonomy" id="621737"/>
    <lineage>
        <taxon>Eukaryota</taxon>
        <taxon>Metazoa</taxon>
        <taxon>Ecdysozoa</taxon>
        <taxon>Arthropoda</taxon>
        <taxon>Hexapoda</taxon>
        <taxon>Insecta</taxon>
        <taxon>Pterygota</taxon>
        <taxon>Neoptera</taxon>
        <taxon>Endopterygota</taxon>
        <taxon>Hymenoptera</taxon>
        <taxon>Apocrita</taxon>
        <taxon>Aculeata</taxon>
        <taxon>Formicoidea</taxon>
        <taxon>Formicidae</taxon>
        <taxon>Myrmicinae</taxon>
        <taxon>Pseudoatta</taxon>
    </lineage>
</organism>
<comment type="subcellular location">
    <subcellularLocation>
        <location evidence="1">Nucleus membrane</location>
    </subcellularLocation>
</comment>
<dbReference type="PROSITE" id="PS51049">
    <property type="entry name" value="KASH"/>
    <property type="match status" value="1"/>
</dbReference>
<dbReference type="PANTHER" id="PTHR47535:SF10">
    <property type="entry name" value="MUSCLE-SPECIFIC PROTEIN 300 KDA"/>
    <property type="match status" value="1"/>
</dbReference>
<dbReference type="InterPro" id="IPR018159">
    <property type="entry name" value="Spectrin/alpha-actinin"/>
</dbReference>
<feature type="region of interest" description="Disordered" evidence="10">
    <location>
        <begin position="3406"/>
        <end position="3436"/>
    </location>
</feature>
<dbReference type="GO" id="GO:0005737">
    <property type="term" value="C:cytoplasm"/>
    <property type="evidence" value="ECO:0007669"/>
    <property type="project" value="TreeGrafter"/>
</dbReference>
<feature type="compositionally biased region" description="Polar residues" evidence="10">
    <location>
        <begin position="504"/>
        <end position="513"/>
    </location>
</feature>
<feature type="region of interest" description="Disordered" evidence="10">
    <location>
        <begin position="469"/>
        <end position="750"/>
    </location>
</feature>
<feature type="compositionally biased region" description="Basic residues" evidence="10">
    <location>
        <begin position="929"/>
        <end position="943"/>
    </location>
</feature>
<feature type="region of interest" description="Disordered" evidence="10">
    <location>
        <begin position="1276"/>
        <end position="1310"/>
    </location>
</feature>
<feature type="compositionally biased region" description="Basic and acidic residues" evidence="10">
    <location>
        <begin position="4652"/>
        <end position="4662"/>
    </location>
</feature>
<feature type="region of interest" description="Disordered" evidence="10">
    <location>
        <begin position="4612"/>
        <end position="4774"/>
    </location>
</feature>
<evidence type="ECO:0000313" key="13">
    <source>
        <dbReference type="Proteomes" id="UP000668214"/>
    </source>
</evidence>
<dbReference type="SMART" id="SM00150">
    <property type="entry name" value="SPEC"/>
    <property type="match status" value="10"/>
</dbReference>
<feature type="compositionally biased region" description="Low complexity" evidence="10">
    <location>
        <begin position="3510"/>
        <end position="3521"/>
    </location>
</feature>
<feature type="compositionally biased region" description="Low complexity" evidence="10">
    <location>
        <begin position="3550"/>
        <end position="3559"/>
    </location>
</feature>
<accession>A0A836JKU5</accession>
<keyword evidence="13" id="KW-1185">Reference proteome</keyword>
<feature type="compositionally biased region" description="Basic and acidic residues" evidence="10">
    <location>
        <begin position="621"/>
        <end position="696"/>
    </location>
</feature>
<feature type="region of interest" description="Disordered" evidence="10">
    <location>
        <begin position="4953"/>
        <end position="4981"/>
    </location>
</feature>
<feature type="region of interest" description="Disordered" evidence="10">
    <location>
        <begin position="1345"/>
        <end position="1372"/>
    </location>
</feature>
<dbReference type="SMART" id="SM01249">
    <property type="entry name" value="KASH"/>
    <property type="match status" value="1"/>
</dbReference>
<feature type="compositionally biased region" description="Basic and acidic residues" evidence="10">
    <location>
        <begin position="1276"/>
        <end position="1289"/>
    </location>
</feature>
<feature type="compositionally biased region" description="Basic and acidic residues" evidence="10">
    <location>
        <begin position="1088"/>
        <end position="1119"/>
    </location>
</feature>
<proteinExistence type="inferred from homology"/>
<feature type="compositionally biased region" description="Basic residues" evidence="10">
    <location>
        <begin position="2782"/>
        <end position="2791"/>
    </location>
</feature>
<feature type="compositionally biased region" description="Basic residues" evidence="10">
    <location>
        <begin position="2661"/>
        <end position="2672"/>
    </location>
</feature>
<feature type="compositionally biased region" description="Polar residues" evidence="10">
    <location>
        <begin position="3560"/>
        <end position="3571"/>
    </location>
</feature>
<evidence type="ECO:0000256" key="4">
    <source>
        <dbReference type="ARBA" id="ARBA00022737"/>
    </source>
</evidence>
<feature type="region of interest" description="Disordered" evidence="10">
    <location>
        <begin position="5025"/>
        <end position="5144"/>
    </location>
</feature>
<dbReference type="Gene3D" id="1.20.58.60">
    <property type="match status" value="7"/>
</dbReference>
<feature type="topological domain" description="Perinuclear space" evidence="8">
    <location>
        <begin position="7954"/>
        <end position="7983"/>
    </location>
</feature>
<feature type="region of interest" description="Disordered" evidence="10">
    <location>
        <begin position="82"/>
        <end position="149"/>
    </location>
</feature>
<dbReference type="GO" id="GO:0007097">
    <property type="term" value="P:nuclear migration"/>
    <property type="evidence" value="ECO:0007669"/>
    <property type="project" value="TreeGrafter"/>
</dbReference>
<feature type="compositionally biased region" description="Basic and acidic residues" evidence="10">
    <location>
        <begin position="2673"/>
        <end position="2707"/>
    </location>
</feature>
<evidence type="ECO:0000256" key="6">
    <source>
        <dbReference type="ARBA" id="ARBA00023136"/>
    </source>
</evidence>
<feature type="compositionally biased region" description="Basic and acidic residues" evidence="10">
    <location>
        <begin position="1345"/>
        <end position="1367"/>
    </location>
</feature>
<dbReference type="GO" id="GO:0005640">
    <property type="term" value="C:nuclear outer membrane"/>
    <property type="evidence" value="ECO:0007669"/>
    <property type="project" value="TreeGrafter"/>
</dbReference>
<feature type="compositionally biased region" description="Basic residues" evidence="10">
    <location>
        <begin position="2284"/>
        <end position="2293"/>
    </location>
</feature>
<feature type="compositionally biased region" description="Basic residues" evidence="10">
    <location>
        <begin position="5367"/>
        <end position="5378"/>
    </location>
</feature>
<evidence type="ECO:0000313" key="12">
    <source>
        <dbReference type="EMBL" id="KAG5317340.1"/>
    </source>
</evidence>
<feature type="domain" description="KASH" evidence="11">
    <location>
        <begin position="7924"/>
        <end position="7983"/>
    </location>
</feature>
<gene>
    <name evidence="12" type="primary">Syne1_1</name>
    <name evidence="12" type="ORF">G6Z78_0010653</name>
</gene>
<feature type="region of interest" description="Disordered" evidence="10">
    <location>
        <begin position="783"/>
        <end position="804"/>
    </location>
</feature>
<keyword evidence="9" id="KW-0175">Coiled coil</keyword>
<feature type="region of interest" description="Disordered" evidence="10">
    <location>
        <begin position="1519"/>
        <end position="1543"/>
    </location>
</feature>
<dbReference type="Pfam" id="PF00435">
    <property type="entry name" value="Spectrin"/>
    <property type="match status" value="2"/>
</dbReference>
<name>A0A836JKU5_9HYME</name>
<feature type="region of interest" description="Disordered" evidence="10">
    <location>
        <begin position="1083"/>
        <end position="1119"/>
    </location>
</feature>
<keyword evidence="4" id="KW-0677">Repeat</keyword>
<feature type="compositionally biased region" description="Basic and acidic residues" evidence="10">
    <location>
        <begin position="3407"/>
        <end position="3421"/>
    </location>
</feature>
<feature type="compositionally biased region" description="Basic and acidic residues" evidence="10">
    <location>
        <begin position="3104"/>
        <end position="3113"/>
    </location>
</feature>
<evidence type="ECO:0000256" key="9">
    <source>
        <dbReference type="SAM" id="Coils"/>
    </source>
</evidence>
<comment type="similarity">
    <text evidence="2">Belongs to the nesprin family.</text>
</comment>
<evidence type="ECO:0000256" key="3">
    <source>
        <dbReference type="ARBA" id="ARBA00022692"/>
    </source>
</evidence>
<evidence type="ECO:0000256" key="1">
    <source>
        <dbReference type="ARBA" id="ARBA00004126"/>
    </source>
</evidence>
<keyword evidence="3 8" id="KW-0812">Transmembrane</keyword>
<evidence type="ECO:0000256" key="7">
    <source>
        <dbReference type="ARBA" id="ARBA00023242"/>
    </source>
</evidence>
<protein>
    <submittedName>
        <fullName evidence="12">SYNE1 protein</fullName>
    </submittedName>
</protein>
<dbReference type="Proteomes" id="UP000668214">
    <property type="component" value="Unassembled WGS sequence"/>
</dbReference>
<feature type="compositionally biased region" description="Polar residues" evidence="10">
    <location>
        <begin position="837"/>
        <end position="846"/>
    </location>
</feature>
<dbReference type="InterPro" id="IPR012315">
    <property type="entry name" value="KASH"/>
</dbReference>
<feature type="compositionally biased region" description="Polar residues" evidence="10">
    <location>
        <begin position="3493"/>
        <end position="3509"/>
    </location>
</feature>
<feature type="compositionally biased region" description="Polar residues" evidence="10">
    <location>
        <begin position="4957"/>
        <end position="4981"/>
    </location>
</feature>
<dbReference type="Pfam" id="PF10541">
    <property type="entry name" value="KASH"/>
    <property type="match status" value="1"/>
</dbReference>
<feature type="region of interest" description="Disordered" evidence="10">
    <location>
        <begin position="2177"/>
        <end position="2299"/>
    </location>
</feature>
<feature type="region of interest" description="Disordered" evidence="10">
    <location>
        <begin position="830"/>
        <end position="869"/>
    </location>
</feature>
<feature type="compositionally biased region" description="Basic and acidic residues" evidence="10">
    <location>
        <begin position="2714"/>
        <end position="2753"/>
    </location>
</feature>
<keyword evidence="7" id="KW-0539">Nucleus</keyword>
<feature type="region of interest" description="Disordered" evidence="10">
    <location>
        <begin position="3550"/>
        <end position="3571"/>
    </location>
</feature>
<feature type="compositionally biased region" description="Basic and acidic residues" evidence="10">
    <location>
        <begin position="2792"/>
        <end position="2840"/>
    </location>
</feature>
<feature type="compositionally biased region" description="Basic and acidic residues" evidence="10">
    <location>
        <begin position="783"/>
        <end position="798"/>
    </location>
</feature>
<feature type="compositionally biased region" description="Basic residues" evidence="10">
    <location>
        <begin position="611"/>
        <end position="620"/>
    </location>
</feature>
<dbReference type="SUPFAM" id="SSF46966">
    <property type="entry name" value="Spectrin repeat"/>
    <property type="match status" value="8"/>
</dbReference>
<dbReference type="InterPro" id="IPR002017">
    <property type="entry name" value="Spectrin_repeat"/>
</dbReference>
<feature type="compositionally biased region" description="Basic and acidic residues" evidence="10">
    <location>
        <begin position="2177"/>
        <end position="2190"/>
    </location>
</feature>
<dbReference type="GO" id="GO:0051015">
    <property type="term" value="F:actin filament binding"/>
    <property type="evidence" value="ECO:0007669"/>
    <property type="project" value="TreeGrafter"/>
</dbReference>
<feature type="coiled-coil region" evidence="9">
    <location>
        <begin position="6971"/>
        <end position="7001"/>
    </location>
</feature>
<feature type="region of interest" description="Disordered" evidence="10">
    <location>
        <begin position="405"/>
        <end position="435"/>
    </location>
</feature>
<feature type="compositionally biased region" description="Basic and acidic residues" evidence="10">
    <location>
        <begin position="538"/>
        <end position="568"/>
    </location>
</feature>
<dbReference type="EMBL" id="JAANIA010002142">
    <property type="protein sequence ID" value="KAG5317340.1"/>
    <property type="molecule type" value="Genomic_DNA"/>
</dbReference>
<feature type="compositionally biased region" description="Low complexity" evidence="10">
    <location>
        <begin position="5050"/>
        <end position="5068"/>
    </location>
</feature>
<feature type="coiled-coil region" evidence="9">
    <location>
        <begin position="3779"/>
        <end position="3806"/>
    </location>
</feature>
<feature type="compositionally biased region" description="Polar residues" evidence="10">
    <location>
        <begin position="413"/>
        <end position="425"/>
    </location>
</feature>
<feature type="compositionally biased region" description="Basic and acidic residues" evidence="10">
    <location>
        <begin position="847"/>
        <end position="869"/>
    </location>
</feature>
<feature type="compositionally biased region" description="Basic residues" evidence="10">
    <location>
        <begin position="2196"/>
        <end position="2208"/>
    </location>
</feature>
<feature type="region of interest" description="Disordered" evidence="10">
    <location>
        <begin position="919"/>
        <end position="946"/>
    </location>
</feature>
<keyword evidence="5" id="KW-1133">Transmembrane helix</keyword>
<evidence type="ECO:0000256" key="8">
    <source>
        <dbReference type="PROSITE-ProRule" id="PRU00385"/>
    </source>
</evidence>
<evidence type="ECO:0000259" key="11">
    <source>
        <dbReference type="PROSITE" id="PS51049"/>
    </source>
</evidence>
<feature type="region of interest" description="Disordered" evidence="10">
    <location>
        <begin position="3079"/>
        <end position="3120"/>
    </location>
</feature>
<dbReference type="PANTHER" id="PTHR47535">
    <property type="entry name" value="MUSCLE-SPECIFIC PROTEIN 300 KDA, ISOFORM G"/>
    <property type="match status" value="1"/>
</dbReference>
<feature type="coiled-coil region" evidence="9">
    <location>
        <begin position="6569"/>
        <end position="6596"/>
    </location>
</feature>